<sequence length="519" mass="57961">MEKCRQKDRYYCLAAAGALLKYVEMIQNILFAPKSLKIVFQALDKTTYIDVGTGTQLELLRSTSDPAGSGSLLGVLGHTKTAGGARLLRANILQPPCDLPTIRDRLNVVQELSENPDLLFGLQARLMGVYLLSWEQSVLSRFIVDVDHLHSLCIQIPKQDTVLIAETRLNYIIGLKHVLELVEPLQRALLESELPYFRYIRQDSVQRMNMPLSVFLRHVKELSDERFGLMLREIGKVLRPDAFVHKGSVAMKTQRCFAVKSDINGLLDAARRTYSEVIDDITQYVDGLAGQTGLPLRVSHNATWGFHIQISDPDNKIAISTIPDIFISVQRQRSCILCSTEDLLLLDQRTKEAVEQIEVMSDLVVKELLKAIQGQISSLYKLSEATATLDMLQSLAHLRSISTDYTRPNFGDTTAIRGGRHPILDKLGPDPPIPNDIFLSKETTFLVVTGPNMSGKSTYLKQVALLQIMAQIGSFVPAEFATFRPADQILTRMGFQDNMEANASTFKLEVHSIGALQHD</sequence>
<evidence type="ECO:0000256" key="4">
    <source>
        <dbReference type="ARBA" id="ARBA00023125"/>
    </source>
</evidence>
<protein>
    <recommendedName>
        <fullName evidence="10">MutS-like protein</fullName>
    </recommendedName>
</protein>
<keyword evidence="4" id="KW-0238">DNA-binding</keyword>
<evidence type="ECO:0000259" key="6">
    <source>
        <dbReference type="SMART" id="SM00533"/>
    </source>
</evidence>
<dbReference type="OrthoDB" id="10252754at2759"/>
<accession>A0A7R9A731</accession>
<dbReference type="Gene3D" id="1.10.1420.10">
    <property type="match status" value="3"/>
</dbReference>
<dbReference type="Gene3D" id="3.40.50.300">
    <property type="entry name" value="P-loop containing nucleotide triphosphate hydrolases"/>
    <property type="match status" value="1"/>
</dbReference>
<dbReference type="PANTHER" id="PTHR11361">
    <property type="entry name" value="DNA MISMATCH REPAIR PROTEIN MUTS FAMILY MEMBER"/>
    <property type="match status" value="1"/>
</dbReference>
<dbReference type="InterPro" id="IPR027417">
    <property type="entry name" value="P-loop_NTPase"/>
</dbReference>
<keyword evidence="3" id="KW-0067">ATP-binding</keyword>
<dbReference type="SMART" id="SM00533">
    <property type="entry name" value="MUTSd"/>
    <property type="match status" value="1"/>
</dbReference>
<keyword evidence="9" id="KW-1185">Reference proteome</keyword>
<dbReference type="GO" id="GO:0140664">
    <property type="term" value="F:ATP-dependent DNA damage sensor activity"/>
    <property type="evidence" value="ECO:0007669"/>
    <property type="project" value="InterPro"/>
</dbReference>
<reference evidence="8" key="1">
    <citation type="submission" date="2020-11" db="EMBL/GenBank/DDBJ databases">
        <authorList>
            <person name="Tran Van P."/>
        </authorList>
    </citation>
    <scope>NUCLEOTIDE SEQUENCE</scope>
</reference>
<dbReference type="GO" id="GO:0030983">
    <property type="term" value="F:mismatched DNA binding"/>
    <property type="evidence" value="ECO:0007669"/>
    <property type="project" value="InterPro"/>
</dbReference>
<dbReference type="EMBL" id="LR900512">
    <property type="protein sequence ID" value="CAD7245938.1"/>
    <property type="molecule type" value="Genomic_DNA"/>
</dbReference>
<organism evidence="8">
    <name type="scientific">Darwinula stevensoni</name>
    <dbReference type="NCBI Taxonomy" id="69355"/>
    <lineage>
        <taxon>Eukaryota</taxon>
        <taxon>Metazoa</taxon>
        <taxon>Ecdysozoa</taxon>
        <taxon>Arthropoda</taxon>
        <taxon>Crustacea</taxon>
        <taxon>Oligostraca</taxon>
        <taxon>Ostracoda</taxon>
        <taxon>Podocopa</taxon>
        <taxon>Podocopida</taxon>
        <taxon>Darwinulocopina</taxon>
        <taxon>Darwinuloidea</taxon>
        <taxon>Darwinulidae</taxon>
        <taxon>Darwinula</taxon>
    </lineage>
</organism>
<dbReference type="InterPro" id="IPR000432">
    <property type="entry name" value="DNA_mismatch_repair_MutS_C"/>
</dbReference>
<dbReference type="Pfam" id="PF00488">
    <property type="entry name" value="MutS_V"/>
    <property type="match status" value="1"/>
</dbReference>
<dbReference type="Pfam" id="PF05192">
    <property type="entry name" value="MutS_III"/>
    <property type="match status" value="1"/>
</dbReference>
<dbReference type="PANTHER" id="PTHR11361:SF21">
    <property type="entry name" value="MUTS PROTEIN HOMOLOG 4"/>
    <property type="match status" value="1"/>
</dbReference>
<dbReference type="InterPro" id="IPR007696">
    <property type="entry name" value="DNA_mismatch_repair_MutS_core"/>
</dbReference>
<dbReference type="GO" id="GO:0007131">
    <property type="term" value="P:reciprocal meiotic recombination"/>
    <property type="evidence" value="ECO:0007669"/>
    <property type="project" value="TreeGrafter"/>
</dbReference>
<evidence type="ECO:0000256" key="3">
    <source>
        <dbReference type="ARBA" id="ARBA00022840"/>
    </source>
</evidence>
<dbReference type="EMBL" id="CAJPEV010000995">
    <property type="protein sequence ID" value="CAG0890009.1"/>
    <property type="molecule type" value="Genomic_DNA"/>
</dbReference>
<name>A0A7R9A731_9CRUS</name>
<comment type="similarity">
    <text evidence="1">Belongs to the DNA mismatch repair MutS family.</text>
</comment>
<gene>
    <name evidence="8" type="ORF">DSTB1V02_LOCUS5804</name>
</gene>
<dbReference type="GO" id="GO:0006298">
    <property type="term" value="P:mismatch repair"/>
    <property type="evidence" value="ECO:0007669"/>
    <property type="project" value="InterPro"/>
</dbReference>
<keyword evidence="2" id="KW-0547">Nucleotide-binding</keyword>
<evidence type="ECO:0000256" key="5">
    <source>
        <dbReference type="ARBA" id="ARBA00023254"/>
    </source>
</evidence>
<dbReference type="GO" id="GO:0005634">
    <property type="term" value="C:nucleus"/>
    <property type="evidence" value="ECO:0007669"/>
    <property type="project" value="TreeGrafter"/>
</dbReference>
<evidence type="ECO:0000313" key="9">
    <source>
        <dbReference type="Proteomes" id="UP000677054"/>
    </source>
</evidence>
<dbReference type="GO" id="GO:0005524">
    <property type="term" value="F:ATP binding"/>
    <property type="evidence" value="ECO:0007669"/>
    <property type="project" value="UniProtKB-KW"/>
</dbReference>
<evidence type="ECO:0000256" key="1">
    <source>
        <dbReference type="ARBA" id="ARBA00006271"/>
    </source>
</evidence>
<dbReference type="SMART" id="SM00534">
    <property type="entry name" value="MUTSac"/>
    <property type="match status" value="1"/>
</dbReference>
<evidence type="ECO:0000256" key="2">
    <source>
        <dbReference type="ARBA" id="ARBA00022741"/>
    </source>
</evidence>
<evidence type="ECO:0008006" key="10">
    <source>
        <dbReference type="Google" id="ProtNLM"/>
    </source>
</evidence>
<dbReference type="AlphaFoldDB" id="A0A7R9A731"/>
<keyword evidence="5" id="KW-0469">Meiosis</keyword>
<evidence type="ECO:0000313" key="8">
    <source>
        <dbReference type="EMBL" id="CAD7245938.1"/>
    </source>
</evidence>
<dbReference type="Proteomes" id="UP000677054">
    <property type="component" value="Unassembled WGS sequence"/>
</dbReference>
<dbReference type="SUPFAM" id="SSF48334">
    <property type="entry name" value="DNA repair protein MutS, domain III"/>
    <property type="match status" value="1"/>
</dbReference>
<dbReference type="InterPro" id="IPR045076">
    <property type="entry name" value="MutS"/>
</dbReference>
<dbReference type="InterPro" id="IPR036187">
    <property type="entry name" value="DNA_mismatch_repair_MutS_sf"/>
</dbReference>
<dbReference type="InterPro" id="IPR007861">
    <property type="entry name" value="DNA_mismatch_repair_MutS_clamp"/>
</dbReference>
<feature type="domain" description="DNA mismatch repair proteins mutS family" evidence="7">
    <location>
        <begin position="443"/>
        <end position="519"/>
    </location>
</feature>
<dbReference type="SUPFAM" id="SSF52540">
    <property type="entry name" value="P-loop containing nucleoside triphosphate hydrolases"/>
    <property type="match status" value="1"/>
</dbReference>
<proteinExistence type="inferred from homology"/>
<feature type="domain" description="DNA mismatch repair protein MutS core" evidence="6">
    <location>
        <begin position="67"/>
        <end position="427"/>
    </location>
</feature>
<dbReference type="Pfam" id="PF05190">
    <property type="entry name" value="MutS_IV"/>
    <property type="match status" value="1"/>
</dbReference>
<evidence type="ECO:0000259" key="7">
    <source>
        <dbReference type="SMART" id="SM00534"/>
    </source>
</evidence>